<proteinExistence type="predicted"/>
<comment type="caution">
    <text evidence="1">The sequence shown here is derived from an EMBL/GenBank/DDBJ whole genome shotgun (WGS) entry which is preliminary data.</text>
</comment>
<reference evidence="1 2" key="1">
    <citation type="journal article" date="2011" name="ISME J.">
        <title>The endosymbionts of the deep-sea tubeworms Riftia pachyptila and Tevnia jerichonana share an identical physiology as revealed by proteogenomic analyses.</title>
        <authorList>
            <person name="Gardebrecht A."/>
            <person name="Markert S."/>
            <person name="Felbeck H."/>
            <person name="Thuermer A."/>
            <person name="Albrecht D."/>
            <person name="Wollherr A."/>
            <person name="Kabisch J."/>
            <person name="Lehmann R."/>
            <person name="Daniel R."/>
            <person name="Liesegang H."/>
            <person name="Hecker M."/>
            <person name="Sievert S.M."/>
            <person name="Schweder T."/>
        </authorList>
    </citation>
    <scope>NUCLEOTIDE SEQUENCE [LARGE SCALE GENOMIC DNA]</scope>
</reference>
<keyword evidence="2" id="KW-1185">Reference proteome</keyword>
<gene>
    <name evidence="1" type="ORF">TevJSym_ar00640</name>
</gene>
<name>G2FGT5_9GAMM</name>
<evidence type="ECO:0000313" key="2">
    <source>
        <dbReference type="Proteomes" id="UP000005167"/>
    </source>
</evidence>
<dbReference type="AlphaFoldDB" id="G2FGT5"/>
<dbReference type="Proteomes" id="UP000005167">
    <property type="component" value="Unassembled WGS sequence"/>
</dbReference>
<sequence>MQSTAEGEKRTIAADSPPRICGPAERIITPCRPASAAASSRMRPVVTAPLPPEPVMAIEKLRVLLLAFILSVQSIVLSCIQ</sequence>
<evidence type="ECO:0000313" key="1">
    <source>
        <dbReference type="EMBL" id="EGW54049.1"/>
    </source>
</evidence>
<organism evidence="1 2">
    <name type="scientific">endosymbiont of Tevnia jerichonana</name>
    <name type="common">vent Tica</name>
    <dbReference type="NCBI Taxonomy" id="1049564"/>
    <lineage>
        <taxon>Bacteria</taxon>
        <taxon>Pseudomonadati</taxon>
        <taxon>Pseudomonadota</taxon>
        <taxon>Gammaproteobacteria</taxon>
        <taxon>sulfur-oxidizing symbionts</taxon>
    </lineage>
</organism>
<accession>G2FGT5</accession>
<protein>
    <submittedName>
        <fullName evidence="1">Uncharacterized protein</fullName>
    </submittedName>
</protein>
<dbReference type="EMBL" id="AFZB01000018">
    <property type="protein sequence ID" value="EGW54049.1"/>
    <property type="molecule type" value="Genomic_DNA"/>
</dbReference>